<dbReference type="OrthoDB" id="2662900at2759"/>
<protein>
    <submittedName>
        <fullName evidence="2">Uncharacterized protein</fullName>
    </submittedName>
</protein>
<feature type="compositionally biased region" description="Polar residues" evidence="1">
    <location>
        <begin position="8"/>
        <end position="20"/>
    </location>
</feature>
<feature type="region of interest" description="Disordered" evidence="1">
    <location>
        <begin position="1"/>
        <end position="32"/>
    </location>
</feature>
<dbReference type="RefSeq" id="XP_007324464.1">
    <property type="nucleotide sequence ID" value="XM_007324402.1"/>
</dbReference>
<accession>F8PDJ0</accession>
<dbReference type="KEGG" id="sla:SERLADRAFT_443781"/>
<reference evidence="2" key="1">
    <citation type="submission" date="2011-04" db="EMBL/GenBank/DDBJ databases">
        <title>Evolution of plant cell wall degrading machinery underlies the functional diversity of forest fungi.</title>
        <authorList>
            <consortium name="US DOE Joint Genome Institute (JGI-PGF)"/>
            <person name="Eastwood D.C."/>
            <person name="Floudas D."/>
            <person name="Binder M."/>
            <person name="Majcherczyk A."/>
            <person name="Schneider P."/>
            <person name="Aerts A."/>
            <person name="Asiegbu F.O."/>
            <person name="Baker S.E."/>
            <person name="Barry K."/>
            <person name="Bendiksby M."/>
            <person name="Blumentritt M."/>
            <person name="Coutinho P.M."/>
            <person name="Cullen D."/>
            <person name="Cullen D."/>
            <person name="Gathman A."/>
            <person name="Goodell B."/>
            <person name="Henrissat B."/>
            <person name="Ihrmark K."/>
            <person name="Kauserud H."/>
            <person name="Kohler A."/>
            <person name="LaButti K."/>
            <person name="Lapidus A."/>
            <person name="Lavin J.L."/>
            <person name="Lee Y.-H."/>
            <person name="Lindquist E."/>
            <person name="Lilly W."/>
            <person name="Lucas S."/>
            <person name="Morin E."/>
            <person name="Murat C."/>
            <person name="Oguiza J.A."/>
            <person name="Park J."/>
            <person name="Pisabarro A.G."/>
            <person name="Riley R."/>
            <person name="Rosling A."/>
            <person name="Salamov A."/>
            <person name="Schmidt O."/>
            <person name="Schmutz J."/>
            <person name="Skrede I."/>
            <person name="Stenlid J."/>
            <person name="Wiebenga A."/>
            <person name="Xie X."/>
            <person name="Kues U."/>
            <person name="Hibbett D.S."/>
            <person name="Hoffmeister D."/>
            <person name="Hogberg N."/>
            <person name="Martin F."/>
            <person name="Grigoriev I.V."/>
            <person name="Watkinson S.C."/>
        </authorList>
    </citation>
    <scope>NUCLEOTIDE SEQUENCE</scope>
    <source>
        <strain evidence="2">S7.9</strain>
    </source>
</reference>
<proteinExistence type="predicted"/>
<dbReference type="Proteomes" id="UP000008064">
    <property type="component" value="Unassembled WGS sequence"/>
</dbReference>
<name>F8PDJ0_SERL9</name>
<organism>
    <name type="scientific">Serpula lacrymans var. lacrymans (strain S7.9)</name>
    <name type="common">Dry rot fungus</name>
    <dbReference type="NCBI Taxonomy" id="578457"/>
    <lineage>
        <taxon>Eukaryota</taxon>
        <taxon>Fungi</taxon>
        <taxon>Dikarya</taxon>
        <taxon>Basidiomycota</taxon>
        <taxon>Agaricomycotina</taxon>
        <taxon>Agaricomycetes</taxon>
        <taxon>Agaricomycetidae</taxon>
        <taxon>Boletales</taxon>
        <taxon>Coniophorineae</taxon>
        <taxon>Serpulaceae</taxon>
        <taxon>Serpula</taxon>
    </lineage>
</organism>
<dbReference type="EMBL" id="GL945446">
    <property type="protein sequence ID" value="EGO18811.1"/>
    <property type="molecule type" value="Genomic_DNA"/>
</dbReference>
<dbReference type="HOGENOM" id="CLU_069196_0_0_1"/>
<evidence type="ECO:0000256" key="1">
    <source>
        <dbReference type="SAM" id="MobiDB-lite"/>
    </source>
</evidence>
<dbReference type="GeneID" id="18815984"/>
<dbReference type="AlphaFoldDB" id="F8PDJ0"/>
<sequence length="325" mass="36482">MDVDSDGESPTQDSVVVINSSEEEQLGSGKKKKLVAARESAEVFRKHTTSDGSKQSLKATCHHDGKKLLPHARLSMLNKDSELQDDFRHYIKSWATDVKVDITNLKKTVKGLALAGTPSQALDAIQATWDAVFLDNPYKVNASDAVCRVLGQYISEWRAGFGSAAVMTMEIFFESKEDFNDYEMQQEFAKSMLKDLAFLFLEVGKKTLVDGTYSDFSNMEKFPPRGALAMSAAAVECVFTLWANREILWEPKDQITETWMDEAVNLKLYAKPLPKLNKSTGKETATHNKFLDMNWGSTTRKYYNSTKSLKVSSLEEITHKALVFT</sequence>
<gene>
    <name evidence="2" type="ORF">SERLADRAFT_443781</name>
</gene>
<evidence type="ECO:0000313" key="2">
    <source>
        <dbReference type="EMBL" id="EGO18811.1"/>
    </source>
</evidence>